<name>A0ABD3SEP7_9STRA</name>
<evidence type="ECO:0000256" key="8">
    <source>
        <dbReference type="SAM" id="SignalP"/>
    </source>
</evidence>
<evidence type="ECO:0000256" key="6">
    <source>
        <dbReference type="ARBA" id="ARBA00023235"/>
    </source>
</evidence>
<evidence type="ECO:0000313" key="11">
    <source>
        <dbReference type="Proteomes" id="UP001530377"/>
    </source>
</evidence>
<evidence type="ECO:0000259" key="9">
    <source>
        <dbReference type="SMART" id="SM00822"/>
    </source>
</evidence>
<dbReference type="GO" id="GO:0003978">
    <property type="term" value="F:UDP-glucose 4-epimerase activity"/>
    <property type="evidence" value="ECO:0007669"/>
    <property type="project" value="UniProtKB-EC"/>
</dbReference>
<evidence type="ECO:0000313" key="10">
    <source>
        <dbReference type="EMBL" id="KAL3823029.1"/>
    </source>
</evidence>
<dbReference type="EMBL" id="JALLPB020000048">
    <property type="protein sequence ID" value="KAL3823029.1"/>
    <property type="molecule type" value="Genomic_DNA"/>
</dbReference>
<dbReference type="CDD" id="cd05247">
    <property type="entry name" value="UDP_G4E_1_SDR_e"/>
    <property type="match status" value="1"/>
</dbReference>
<evidence type="ECO:0000256" key="5">
    <source>
        <dbReference type="ARBA" id="ARBA00023027"/>
    </source>
</evidence>
<dbReference type="PRINTS" id="PR01713">
    <property type="entry name" value="NUCEPIMERASE"/>
</dbReference>
<proteinExistence type="predicted"/>
<accession>A0ABD3SEP7</accession>
<dbReference type="InterPro" id="IPR036291">
    <property type="entry name" value="NAD(P)-bd_dom_sf"/>
</dbReference>
<dbReference type="AlphaFoldDB" id="A0ABD3SEP7"/>
<dbReference type="Pfam" id="PF16363">
    <property type="entry name" value="GDP_Man_Dehyd"/>
    <property type="match status" value="1"/>
</dbReference>
<sequence length="465" mass="49428">MGRTFATTAIATALLHLLTRNDVAITSAFAIAPRSGGNRRFLPPPSRGGGNAGIRRGGGMDSSSSSSSSSRSSTIVFATRGGGGGGGGGGVDDGEGELRTVLVTGGTGYIGSHTCLELLSTGRYRVIVVDNLANSDEESLNRVRELLKLGGGGGGDAGTDDDKAGARLHFRNCDIRDAKGLEDVLGEFSSIDSCIHFAGLKAVGESVALPLDYYDVNVGGTTNLLKCLDAASVNRFVFSSSATVYGQPEMLPLREDARLSATNPYGRTKLFIEEILRDLYASRPALWNILILRYFNPIGAHPSGRMGEDPQGIPNNLMPFIAQVCVGRREKLSVFGNDYDTPDGTGVRDYIHVVDLAKGHVAALDKLYDDDSVGCESVNLGTGRGVSVLELVDGMAKATGKPVPYTISERRPGDVAELYADATKAREMLGWSAMLGTKEMCEDTWRWQSTNPMGYKVQAEIVTQN</sequence>
<dbReference type="Gene3D" id="3.90.25.10">
    <property type="entry name" value="UDP-galactose 4-epimerase, domain 1"/>
    <property type="match status" value="1"/>
</dbReference>
<comment type="pathway">
    <text evidence="3">Carbohydrate metabolism; galactose metabolism.</text>
</comment>
<evidence type="ECO:0000256" key="4">
    <source>
        <dbReference type="ARBA" id="ARBA00013189"/>
    </source>
</evidence>
<dbReference type="NCBIfam" id="NF007956">
    <property type="entry name" value="PRK10675.1"/>
    <property type="match status" value="1"/>
</dbReference>
<dbReference type="Proteomes" id="UP001530377">
    <property type="component" value="Unassembled WGS sequence"/>
</dbReference>
<dbReference type="InterPro" id="IPR016040">
    <property type="entry name" value="NAD(P)-bd_dom"/>
</dbReference>
<feature type="domain" description="Ketoreductase" evidence="9">
    <location>
        <begin position="99"/>
        <end position="267"/>
    </location>
</feature>
<comment type="catalytic activity">
    <reaction evidence="1">
        <text>UDP-alpha-D-glucose = UDP-alpha-D-galactose</text>
        <dbReference type="Rhea" id="RHEA:22168"/>
        <dbReference type="ChEBI" id="CHEBI:58885"/>
        <dbReference type="ChEBI" id="CHEBI:66914"/>
        <dbReference type="EC" id="5.1.3.2"/>
    </reaction>
</comment>
<dbReference type="Gene3D" id="3.40.50.720">
    <property type="entry name" value="NAD(P)-binding Rossmann-like Domain"/>
    <property type="match status" value="1"/>
</dbReference>
<dbReference type="EC" id="5.1.3.2" evidence="4"/>
<feature type="compositionally biased region" description="Low complexity" evidence="7">
    <location>
        <begin position="62"/>
        <end position="73"/>
    </location>
</feature>
<protein>
    <recommendedName>
        <fullName evidence="4">UDP-glucose 4-epimerase</fullName>
        <ecNumber evidence="4">5.1.3.2</ecNumber>
    </recommendedName>
</protein>
<feature type="compositionally biased region" description="Gly residues" evidence="7">
    <location>
        <begin position="47"/>
        <end position="60"/>
    </location>
</feature>
<comment type="cofactor">
    <cofactor evidence="2">
        <name>NAD(+)</name>
        <dbReference type="ChEBI" id="CHEBI:57540"/>
    </cofactor>
</comment>
<keyword evidence="11" id="KW-1185">Reference proteome</keyword>
<evidence type="ECO:0000256" key="7">
    <source>
        <dbReference type="SAM" id="MobiDB-lite"/>
    </source>
</evidence>
<evidence type="ECO:0000256" key="2">
    <source>
        <dbReference type="ARBA" id="ARBA00001911"/>
    </source>
</evidence>
<feature type="region of interest" description="Disordered" evidence="7">
    <location>
        <begin position="36"/>
        <end position="94"/>
    </location>
</feature>
<organism evidence="10 11">
    <name type="scientific">Cyclostephanos tholiformis</name>
    <dbReference type="NCBI Taxonomy" id="382380"/>
    <lineage>
        <taxon>Eukaryota</taxon>
        <taxon>Sar</taxon>
        <taxon>Stramenopiles</taxon>
        <taxon>Ochrophyta</taxon>
        <taxon>Bacillariophyta</taxon>
        <taxon>Coscinodiscophyceae</taxon>
        <taxon>Thalassiosirophycidae</taxon>
        <taxon>Stephanodiscales</taxon>
        <taxon>Stephanodiscaceae</taxon>
        <taxon>Cyclostephanos</taxon>
    </lineage>
</organism>
<evidence type="ECO:0000256" key="3">
    <source>
        <dbReference type="ARBA" id="ARBA00004947"/>
    </source>
</evidence>
<evidence type="ECO:0000256" key="1">
    <source>
        <dbReference type="ARBA" id="ARBA00000083"/>
    </source>
</evidence>
<dbReference type="PANTHER" id="PTHR43725">
    <property type="entry name" value="UDP-GLUCOSE 4-EPIMERASE"/>
    <property type="match status" value="1"/>
</dbReference>
<reference evidence="10 11" key="1">
    <citation type="submission" date="2024-10" db="EMBL/GenBank/DDBJ databases">
        <title>Updated reference genomes for cyclostephanoid diatoms.</title>
        <authorList>
            <person name="Roberts W.R."/>
            <person name="Alverson A.J."/>
        </authorList>
    </citation>
    <scope>NUCLEOTIDE SEQUENCE [LARGE SCALE GENOMIC DNA]</scope>
    <source>
        <strain evidence="10 11">AJA228-03</strain>
    </source>
</reference>
<keyword evidence="6" id="KW-0413">Isomerase</keyword>
<dbReference type="SMART" id="SM00822">
    <property type="entry name" value="PKS_KR"/>
    <property type="match status" value="1"/>
</dbReference>
<feature type="signal peptide" evidence="8">
    <location>
        <begin position="1"/>
        <end position="20"/>
    </location>
</feature>
<feature type="compositionally biased region" description="Gly residues" evidence="7">
    <location>
        <begin position="80"/>
        <end position="91"/>
    </location>
</feature>
<dbReference type="PANTHER" id="PTHR43725:SF47">
    <property type="entry name" value="UDP-GLUCOSE 4-EPIMERASE"/>
    <property type="match status" value="1"/>
</dbReference>
<keyword evidence="8" id="KW-0732">Signal</keyword>
<dbReference type="SUPFAM" id="SSF51735">
    <property type="entry name" value="NAD(P)-binding Rossmann-fold domains"/>
    <property type="match status" value="1"/>
</dbReference>
<keyword evidence="5" id="KW-0520">NAD</keyword>
<dbReference type="InterPro" id="IPR057326">
    <property type="entry name" value="KR_dom"/>
</dbReference>
<gene>
    <name evidence="10" type="ORF">ACHAXA_005217</name>
</gene>
<comment type="caution">
    <text evidence="10">The sequence shown here is derived from an EMBL/GenBank/DDBJ whole genome shotgun (WGS) entry which is preliminary data.</text>
</comment>
<dbReference type="NCBIfam" id="TIGR01179">
    <property type="entry name" value="galE"/>
    <property type="match status" value="1"/>
</dbReference>
<dbReference type="InterPro" id="IPR005886">
    <property type="entry name" value="UDP_G4E"/>
</dbReference>
<feature type="chain" id="PRO_5044850740" description="UDP-glucose 4-epimerase" evidence="8">
    <location>
        <begin position="21"/>
        <end position="465"/>
    </location>
</feature>